<evidence type="ECO:0000256" key="1">
    <source>
        <dbReference type="SAM" id="MobiDB-lite"/>
    </source>
</evidence>
<protein>
    <submittedName>
        <fullName evidence="2">Uncharacterized protein</fullName>
    </submittedName>
</protein>
<organism evidence="2 3">
    <name type="scientific">Aristolochia fimbriata</name>
    <name type="common">White veined hardy Dutchman's pipe vine</name>
    <dbReference type="NCBI Taxonomy" id="158543"/>
    <lineage>
        <taxon>Eukaryota</taxon>
        <taxon>Viridiplantae</taxon>
        <taxon>Streptophyta</taxon>
        <taxon>Embryophyta</taxon>
        <taxon>Tracheophyta</taxon>
        <taxon>Spermatophyta</taxon>
        <taxon>Magnoliopsida</taxon>
        <taxon>Magnoliidae</taxon>
        <taxon>Piperales</taxon>
        <taxon>Aristolochiaceae</taxon>
        <taxon>Aristolochia</taxon>
    </lineage>
</organism>
<gene>
    <name evidence="2" type="ORF">H6P81_008345</name>
</gene>
<evidence type="ECO:0000313" key="3">
    <source>
        <dbReference type="Proteomes" id="UP000825729"/>
    </source>
</evidence>
<name>A0AAV7F5N5_ARIFI</name>
<dbReference type="Proteomes" id="UP000825729">
    <property type="component" value="Unassembled WGS sequence"/>
</dbReference>
<accession>A0AAV7F5N5</accession>
<keyword evidence="3" id="KW-1185">Reference proteome</keyword>
<evidence type="ECO:0000313" key="2">
    <source>
        <dbReference type="EMBL" id="KAG9455441.1"/>
    </source>
</evidence>
<feature type="compositionally biased region" description="Pro residues" evidence="1">
    <location>
        <begin position="123"/>
        <end position="134"/>
    </location>
</feature>
<feature type="region of interest" description="Disordered" evidence="1">
    <location>
        <begin position="121"/>
        <end position="149"/>
    </location>
</feature>
<sequence length="149" mass="16638">MFAASSSSRLKRSTAGKDFEENNFLLLNLQGFRAEIIADFLKQRWGCDSKSVVDVNTNEGNVSCRVVVEDGFVFNEEFIYVVNVVLCTVAIMHTTHIKDVQELIKKILNYGSKPMLMVTTSPPDIPPDIPPDTPPDTETDDTESSAIYF</sequence>
<reference evidence="2 3" key="1">
    <citation type="submission" date="2021-07" db="EMBL/GenBank/DDBJ databases">
        <title>The Aristolochia fimbriata genome: insights into angiosperm evolution, floral development and chemical biosynthesis.</title>
        <authorList>
            <person name="Jiao Y."/>
        </authorList>
    </citation>
    <scope>NUCLEOTIDE SEQUENCE [LARGE SCALE GENOMIC DNA]</scope>
    <source>
        <strain evidence="2">IBCAS-2021</strain>
        <tissue evidence="2">Leaf</tissue>
    </source>
</reference>
<comment type="caution">
    <text evidence="2">The sequence shown here is derived from an EMBL/GenBank/DDBJ whole genome shotgun (WGS) entry which is preliminary data.</text>
</comment>
<proteinExistence type="predicted"/>
<dbReference type="EMBL" id="JAINDJ010000003">
    <property type="protein sequence ID" value="KAG9455441.1"/>
    <property type="molecule type" value="Genomic_DNA"/>
</dbReference>
<dbReference type="AlphaFoldDB" id="A0AAV7F5N5"/>